<comment type="similarity">
    <text evidence="1">Belongs to the RutC family.</text>
</comment>
<accession>A0A1B7HL90</accession>
<dbReference type="CDD" id="cd00448">
    <property type="entry name" value="YjgF_YER057c_UK114_family"/>
    <property type="match status" value="1"/>
</dbReference>
<evidence type="ECO:0000313" key="3">
    <source>
        <dbReference type="Proteomes" id="UP000078286"/>
    </source>
</evidence>
<organism evidence="2 3">
    <name type="scientific">Buttiauxella noackiae ATCC 51607</name>
    <dbReference type="NCBI Taxonomy" id="1354255"/>
    <lineage>
        <taxon>Bacteria</taxon>
        <taxon>Pseudomonadati</taxon>
        <taxon>Pseudomonadota</taxon>
        <taxon>Gammaproteobacteria</taxon>
        <taxon>Enterobacterales</taxon>
        <taxon>Enterobacteriaceae</taxon>
        <taxon>Buttiauxella</taxon>
    </lineage>
</organism>
<dbReference type="Proteomes" id="UP000078286">
    <property type="component" value="Unassembled WGS sequence"/>
</dbReference>
<dbReference type="SUPFAM" id="SSF55298">
    <property type="entry name" value="YjgF-like"/>
    <property type="match status" value="1"/>
</dbReference>
<dbReference type="InterPro" id="IPR006175">
    <property type="entry name" value="YjgF/YER057c/UK114"/>
</dbReference>
<dbReference type="Gene3D" id="3.30.1330.40">
    <property type="entry name" value="RutC-like"/>
    <property type="match status" value="1"/>
</dbReference>
<dbReference type="EMBL" id="LXEO01000042">
    <property type="protein sequence ID" value="OAT16397.1"/>
    <property type="molecule type" value="Genomic_DNA"/>
</dbReference>
<evidence type="ECO:0000256" key="1">
    <source>
        <dbReference type="ARBA" id="ARBA00010552"/>
    </source>
</evidence>
<dbReference type="AlphaFoldDB" id="A0A1B7HL90"/>
<dbReference type="PANTHER" id="PTHR11803">
    <property type="entry name" value="2-IMINOBUTANOATE/2-IMINOPROPANOATE DEAMINASE RIDA"/>
    <property type="match status" value="1"/>
</dbReference>
<protein>
    <submittedName>
        <fullName evidence="2">Translation initiation inhibitor</fullName>
    </submittedName>
</protein>
<comment type="caution">
    <text evidence="2">The sequence shown here is derived from an EMBL/GenBank/DDBJ whole genome shotgun (WGS) entry which is preliminary data.</text>
</comment>
<dbReference type="PATRIC" id="fig|1354255.3.peg.2804"/>
<dbReference type="InterPro" id="IPR035959">
    <property type="entry name" value="RutC-like_sf"/>
</dbReference>
<dbReference type="Pfam" id="PF01042">
    <property type="entry name" value="Ribonuc_L-PSP"/>
    <property type="match status" value="1"/>
</dbReference>
<dbReference type="GO" id="GO:0019239">
    <property type="term" value="F:deaminase activity"/>
    <property type="evidence" value="ECO:0007669"/>
    <property type="project" value="TreeGrafter"/>
</dbReference>
<dbReference type="PANTHER" id="PTHR11803:SF58">
    <property type="entry name" value="PROTEIN HMF1-RELATED"/>
    <property type="match status" value="1"/>
</dbReference>
<keyword evidence="3" id="KW-1185">Reference proteome</keyword>
<sequence length="96" mass="10685">MSADGQPIYGTVTEQTNRIMQAIRDVLQRAGSTMEDVVRVQVWLSSMDNFAEFNAAYRDEFPQGFPARSVTTSQLAFGLDVEIEVQAVCRTGTPHE</sequence>
<dbReference type="GO" id="GO:0005829">
    <property type="term" value="C:cytosol"/>
    <property type="evidence" value="ECO:0007669"/>
    <property type="project" value="TreeGrafter"/>
</dbReference>
<gene>
    <name evidence="2" type="ORF">M979_2726</name>
</gene>
<proteinExistence type="inferred from homology"/>
<evidence type="ECO:0000313" key="2">
    <source>
        <dbReference type="EMBL" id="OAT16397.1"/>
    </source>
</evidence>
<name>A0A1B7HL90_9ENTR</name>
<reference evidence="2 3" key="1">
    <citation type="submission" date="2016-04" db="EMBL/GenBank/DDBJ databases">
        <title>ATOL: Assembling a taxonomically balanced genome-scale reconstruction of the evolutionary history of the Enterobacteriaceae.</title>
        <authorList>
            <person name="Plunkett G.III."/>
            <person name="Neeno-Eckwall E.C."/>
            <person name="Glasner J.D."/>
            <person name="Perna N.T."/>
        </authorList>
    </citation>
    <scope>NUCLEOTIDE SEQUENCE [LARGE SCALE GENOMIC DNA]</scope>
    <source>
        <strain evidence="2 3">ATCC 51607</strain>
    </source>
</reference>